<proteinExistence type="predicted"/>
<gene>
    <name evidence="1" type="ORF">FYK34_13320</name>
</gene>
<reference evidence="1 2" key="1">
    <citation type="submission" date="2019-08" db="EMBL/GenBank/DDBJ databases">
        <title>Chromobacterium paludis, a novel bacterium isolated from a Maryland marsh pond.</title>
        <authorList>
            <person name="Blackburn M.B."/>
            <person name="Gundersen-Rindal D.E."/>
        </authorList>
    </citation>
    <scope>NUCLEOTIDE SEQUENCE [LARGE SCALE GENOMIC DNA]</scope>
    <source>
        <strain evidence="2">IIBBL 257-1</strain>
    </source>
</reference>
<accession>A0A5C1DIC5</accession>
<keyword evidence="2" id="KW-1185">Reference proteome</keyword>
<dbReference type="AlphaFoldDB" id="A0A5C1DIC5"/>
<evidence type="ECO:0000313" key="1">
    <source>
        <dbReference type="EMBL" id="QEL56471.1"/>
    </source>
</evidence>
<dbReference type="Pfam" id="PF19663">
    <property type="entry name" value="DUF6166"/>
    <property type="match status" value="1"/>
</dbReference>
<dbReference type="EMBL" id="CP043473">
    <property type="protein sequence ID" value="QEL56471.1"/>
    <property type="molecule type" value="Genomic_DNA"/>
</dbReference>
<evidence type="ECO:0000313" key="2">
    <source>
        <dbReference type="Proteomes" id="UP000322079"/>
    </source>
</evidence>
<protein>
    <submittedName>
        <fullName evidence="1">Uncharacterized protein</fullName>
    </submittedName>
</protein>
<organism evidence="1 2">
    <name type="scientific">Chromobacterium paludis</name>
    <dbReference type="NCBI Taxonomy" id="2605945"/>
    <lineage>
        <taxon>Bacteria</taxon>
        <taxon>Pseudomonadati</taxon>
        <taxon>Pseudomonadota</taxon>
        <taxon>Betaproteobacteria</taxon>
        <taxon>Neisseriales</taxon>
        <taxon>Chromobacteriaceae</taxon>
        <taxon>Chromobacterium</taxon>
    </lineage>
</organism>
<dbReference type="InterPro" id="IPR046164">
    <property type="entry name" value="DUF6166"/>
</dbReference>
<dbReference type="Proteomes" id="UP000322079">
    <property type="component" value="Chromosome"/>
</dbReference>
<dbReference type="KEGG" id="chrm:FYK34_13320"/>
<name>A0A5C1DIC5_9NEIS</name>
<sequence>MSALNERMREVIAAATHESDRYKTLESLTGINRTTWSNFMKGKQYASYEMIEAICRLWEQWTLYIVIGKGERPDIDPDRDTYAEVLPQDGGVVLKRDRKGRAVANIPHLLNCRAPYDPANFEWGYRGVGPYELSANILYLFGMPEQAAQKHAQAFCDEVVSSLPHQEAFISVERIKEWIEGRHVLAS</sequence>
<dbReference type="RefSeq" id="WP_149297189.1">
    <property type="nucleotide sequence ID" value="NZ_CP043473.1"/>
</dbReference>